<dbReference type="EMBL" id="AAXKXX010000004">
    <property type="protein sequence ID" value="EGQ4384391.1"/>
    <property type="molecule type" value="Genomic_DNA"/>
</dbReference>
<protein>
    <submittedName>
        <fullName evidence="1">Uncharacterized protein</fullName>
    </submittedName>
</protein>
<dbReference type="Proteomes" id="UP000600220">
    <property type="component" value="Unassembled WGS sequence"/>
</dbReference>
<evidence type="ECO:0000313" key="1">
    <source>
        <dbReference type="EMBL" id="EGQ4384391.1"/>
    </source>
</evidence>
<dbReference type="RefSeq" id="WP_115807168.1">
    <property type="nucleotide sequence ID" value="NZ_CAJESP010000003.1"/>
</dbReference>
<evidence type="ECO:0000313" key="2">
    <source>
        <dbReference type="Proteomes" id="UP000600220"/>
    </source>
</evidence>
<keyword evidence="2" id="KW-1185">Reference proteome</keyword>
<name>A0A8H9BV84_STAPS</name>
<dbReference type="AlphaFoldDB" id="A0A8H9BV84"/>
<sequence>MSIKYKVSNRGDIKQKFIDVIKNDEHILRLLHYNPRDSNGDYVDFTDESLPNILDLDEEEYDEIVYDHIRTTQKTDDIEEYKKTVLFVYYGKSKAKFGNHTLVDREIVFQILSHNDYSFAHRIEEICDRLDTLFVNKNIAGIGKTRLANSFPREAPKEYLAFEQKYLVTDKAR</sequence>
<accession>A0A8H9BV84</accession>
<proteinExistence type="predicted"/>
<comment type="caution">
    <text evidence="1">The sequence shown here is derived from an EMBL/GenBank/DDBJ whole genome shotgun (WGS) entry which is preliminary data.</text>
</comment>
<reference evidence="1 2" key="1">
    <citation type="submission" date="2018-11" db="EMBL/GenBank/DDBJ databases">
        <authorList>
            <consortium name="Veterinary Laboratory Investigation and Response Network"/>
        </authorList>
    </citation>
    <scope>NUCLEOTIDE SEQUENCE [LARGE SCALE GENOMIC DNA]</scope>
    <source>
        <strain evidence="1 2">SPSE-18-VL-LA-PA-Ryan-0021</strain>
    </source>
</reference>
<gene>
    <name evidence="1" type="ORF">EGV54_04700</name>
</gene>
<organism evidence="1 2">
    <name type="scientific">Staphylococcus pseudintermedius</name>
    <dbReference type="NCBI Taxonomy" id="283734"/>
    <lineage>
        <taxon>Bacteria</taxon>
        <taxon>Bacillati</taxon>
        <taxon>Bacillota</taxon>
        <taxon>Bacilli</taxon>
        <taxon>Bacillales</taxon>
        <taxon>Staphylococcaceae</taxon>
        <taxon>Staphylococcus</taxon>
        <taxon>Staphylococcus intermedius group</taxon>
    </lineage>
</organism>